<reference evidence="3" key="1">
    <citation type="submission" date="2019-04" db="EMBL/GenBank/DDBJ databases">
        <title>Draft genome sequence of Pseudonocardiaceae bacterium SL3-2-4.</title>
        <authorList>
            <person name="Ningsih F."/>
            <person name="Yokota A."/>
            <person name="Sakai Y."/>
            <person name="Nanatani K."/>
            <person name="Yabe S."/>
            <person name="Oetari A."/>
            <person name="Sjamsuridzal W."/>
        </authorList>
    </citation>
    <scope>NUCLEOTIDE SEQUENCE [LARGE SCALE GENOMIC DNA]</scope>
    <source>
        <strain evidence="3">SL3-2-4</strain>
    </source>
</reference>
<proteinExistence type="predicted"/>
<dbReference type="Pfam" id="PF10861">
    <property type="entry name" value="DUF2784"/>
    <property type="match status" value="1"/>
</dbReference>
<evidence type="ECO:0000313" key="2">
    <source>
        <dbReference type="EMBL" id="GDY33249.1"/>
    </source>
</evidence>
<sequence>MAIQVLIGATVLVHFAVLVFLLLGGFLAWRWGWVIIPHVLMAGWAALIVTAPVTCPLTALENFLRARAGESPLEGGFIDTYVTGVLYPTQDVALVRWLVALVVIISWVGAFVRWLHASGEVRHPRWLPCAYSLKVRHHDRGTGSHRVGFGG</sequence>
<evidence type="ECO:0000313" key="3">
    <source>
        <dbReference type="Proteomes" id="UP000298860"/>
    </source>
</evidence>
<feature type="transmembrane region" description="Helical" evidence="1">
    <location>
        <begin position="39"/>
        <end position="59"/>
    </location>
</feature>
<protein>
    <recommendedName>
        <fullName evidence="4">DUF2784 domain-containing protein</fullName>
    </recommendedName>
</protein>
<feature type="transmembrane region" description="Helical" evidence="1">
    <location>
        <begin position="6"/>
        <end position="27"/>
    </location>
</feature>
<accession>A0A4D4JFZ7</accession>
<keyword evidence="3" id="KW-1185">Reference proteome</keyword>
<name>A0A4D4JFZ7_9PSEU</name>
<comment type="caution">
    <text evidence="2">The sequence shown here is derived from an EMBL/GenBank/DDBJ whole genome shotgun (WGS) entry which is preliminary data.</text>
</comment>
<dbReference type="OrthoDB" id="370375at2"/>
<dbReference type="EMBL" id="BJFL01000037">
    <property type="protein sequence ID" value="GDY33249.1"/>
    <property type="molecule type" value="Genomic_DNA"/>
</dbReference>
<dbReference type="InterPro" id="IPR021218">
    <property type="entry name" value="DUF2784"/>
</dbReference>
<evidence type="ECO:0000256" key="1">
    <source>
        <dbReference type="SAM" id="Phobius"/>
    </source>
</evidence>
<keyword evidence="1" id="KW-0812">Transmembrane</keyword>
<dbReference type="AlphaFoldDB" id="A0A4D4JFZ7"/>
<keyword evidence="1" id="KW-0472">Membrane</keyword>
<organism evidence="2 3">
    <name type="scientific">Gandjariella thermophila</name>
    <dbReference type="NCBI Taxonomy" id="1931992"/>
    <lineage>
        <taxon>Bacteria</taxon>
        <taxon>Bacillati</taxon>
        <taxon>Actinomycetota</taxon>
        <taxon>Actinomycetes</taxon>
        <taxon>Pseudonocardiales</taxon>
        <taxon>Pseudonocardiaceae</taxon>
        <taxon>Gandjariella</taxon>
    </lineage>
</organism>
<feature type="transmembrane region" description="Helical" evidence="1">
    <location>
        <begin position="94"/>
        <end position="115"/>
    </location>
</feature>
<gene>
    <name evidence="2" type="ORF">GTS_48820</name>
</gene>
<dbReference type="Proteomes" id="UP000298860">
    <property type="component" value="Unassembled WGS sequence"/>
</dbReference>
<evidence type="ECO:0008006" key="4">
    <source>
        <dbReference type="Google" id="ProtNLM"/>
    </source>
</evidence>
<keyword evidence="1" id="KW-1133">Transmembrane helix</keyword>